<comment type="function">
    <text evidence="9">Catalyzes the phosphorylation of the position 2 hydroxy group of 4-diphosphocytidyl-2C-methyl-D-erythritol.</text>
</comment>
<dbReference type="GO" id="GO:0005524">
    <property type="term" value="F:ATP binding"/>
    <property type="evidence" value="ECO:0007669"/>
    <property type="project" value="UniProtKB-UniRule"/>
</dbReference>
<dbReference type="GO" id="GO:0050515">
    <property type="term" value="F:4-(cytidine 5'-diphospho)-2-C-methyl-D-erythritol kinase activity"/>
    <property type="evidence" value="ECO:0007669"/>
    <property type="project" value="UniProtKB-UniRule"/>
</dbReference>
<dbReference type="SUPFAM" id="SSF54211">
    <property type="entry name" value="Ribosomal protein S5 domain 2-like"/>
    <property type="match status" value="1"/>
</dbReference>
<feature type="active site" evidence="9">
    <location>
        <position position="134"/>
    </location>
</feature>
<dbReference type="InterPro" id="IPR036554">
    <property type="entry name" value="GHMP_kinase_C_sf"/>
</dbReference>
<evidence type="ECO:0000256" key="5">
    <source>
        <dbReference type="ARBA" id="ARBA00022741"/>
    </source>
</evidence>
<comment type="similarity">
    <text evidence="1 9">Belongs to the GHMP kinase family. IspE subfamily.</text>
</comment>
<dbReference type="NCBIfam" id="TIGR00154">
    <property type="entry name" value="ispE"/>
    <property type="match status" value="1"/>
</dbReference>
<evidence type="ECO:0000256" key="3">
    <source>
        <dbReference type="ARBA" id="ARBA00017473"/>
    </source>
</evidence>
<name>A0A9D1G5C7_9FIRM</name>
<dbReference type="InterPro" id="IPR014721">
    <property type="entry name" value="Ribsml_uS5_D2-typ_fold_subgr"/>
</dbReference>
<evidence type="ECO:0000313" key="12">
    <source>
        <dbReference type="EMBL" id="HIS97623.1"/>
    </source>
</evidence>
<gene>
    <name evidence="9" type="primary">ispE</name>
    <name evidence="12" type="ORF">IAD42_06580</name>
</gene>
<organism evidence="12 13">
    <name type="scientific">Candidatus Scatomorpha pullistercoris</name>
    <dbReference type="NCBI Taxonomy" id="2840929"/>
    <lineage>
        <taxon>Bacteria</taxon>
        <taxon>Bacillati</taxon>
        <taxon>Bacillota</taxon>
        <taxon>Clostridia</taxon>
        <taxon>Eubacteriales</taxon>
        <taxon>Candidatus Scatomorpha</taxon>
    </lineage>
</organism>
<evidence type="ECO:0000256" key="8">
    <source>
        <dbReference type="ARBA" id="ARBA00032554"/>
    </source>
</evidence>
<dbReference type="GO" id="GO:0019288">
    <property type="term" value="P:isopentenyl diphosphate biosynthetic process, methylerythritol 4-phosphate pathway"/>
    <property type="evidence" value="ECO:0007669"/>
    <property type="project" value="UniProtKB-UniRule"/>
</dbReference>
<dbReference type="EMBL" id="DVJS01000164">
    <property type="protein sequence ID" value="HIS97623.1"/>
    <property type="molecule type" value="Genomic_DNA"/>
</dbReference>
<comment type="pathway">
    <text evidence="9">Isoprenoid biosynthesis; isopentenyl diphosphate biosynthesis via DXP pathway; isopentenyl diphosphate from 1-deoxy-D-xylulose 5-phosphate: step 3/6.</text>
</comment>
<keyword evidence="4 9" id="KW-0808">Transferase</keyword>
<evidence type="ECO:0000313" key="13">
    <source>
        <dbReference type="Proteomes" id="UP000886876"/>
    </source>
</evidence>
<protein>
    <recommendedName>
        <fullName evidence="3 9">4-diphosphocytidyl-2-C-methyl-D-erythritol kinase</fullName>
        <shortName evidence="9">CMK</shortName>
        <ecNumber evidence="2 9">2.7.1.148</ecNumber>
    </recommendedName>
    <alternativeName>
        <fullName evidence="8 9">4-(cytidine-5'-diphospho)-2-C-methyl-D-erythritol kinase</fullName>
    </alternativeName>
</protein>
<dbReference type="PIRSF" id="PIRSF010376">
    <property type="entry name" value="IspE"/>
    <property type="match status" value="1"/>
</dbReference>
<keyword evidence="5 9" id="KW-0547">Nucleotide-binding</keyword>
<evidence type="ECO:0000256" key="4">
    <source>
        <dbReference type="ARBA" id="ARBA00022679"/>
    </source>
</evidence>
<feature type="active site" evidence="9">
    <location>
        <position position="8"/>
    </location>
</feature>
<dbReference type="HAMAP" id="MF_00061">
    <property type="entry name" value="IspE"/>
    <property type="match status" value="1"/>
</dbReference>
<feature type="domain" description="GHMP kinase N-terminal" evidence="10">
    <location>
        <begin position="64"/>
        <end position="142"/>
    </location>
</feature>
<dbReference type="InterPro" id="IPR006204">
    <property type="entry name" value="GHMP_kinase_N_dom"/>
</dbReference>
<dbReference type="Pfam" id="PF08544">
    <property type="entry name" value="GHMP_kinases_C"/>
    <property type="match status" value="1"/>
</dbReference>
<keyword evidence="6 9" id="KW-0418">Kinase</keyword>
<evidence type="ECO:0000259" key="11">
    <source>
        <dbReference type="Pfam" id="PF08544"/>
    </source>
</evidence>
<proteinExistence type="inferred from homology"/>
<dbReference type="AlphaFoldDB" id="A0A9D1G5C7"/>
<dbReference type="GO" id="GO:0016114">
    <property type="term" value="P:terpenoid biosynthetic process"/>
    <property type="evidence" value="ECO:0007669"/>
    <property type="project" value="UniProtKB-UniRule"/>
</dbReference>
<dbReference type="PANTHER" id="PTHR43527">
    <property type="entry name" value="4-DIPHOSPHOCYTIDYL-2-C-METHYL-D-ERYTHRITOL KINASE, CHLOROPLASTIC"/>
    <property type="match status" value="1"/>
</dbReference>
<dbReference type="Gene3D" id="3.30.70.890">
    <property type="entry name" value="GHMP kinase, C-terminal domain"/>
    <property type="match status" value="1"/>
</dbReference>
<evidence type="ECO:0000256" key="9">
    <source>
        <dbReference type="HAMAP-Rule" id="MF_00061"/>
    </source>
</evidence>
<feature type="binding site" evidence="9">
    <location>
        <begin position="92"/>
        <end position="102"/>
    </location>
    <ligand>
        <name>ATP</name>
        <dbReference type="ChEBI" id="CHEBI:30616"/>
    </ligand>
</feature>
<evidence type="ECO:0000256" key="6">
    <source>
        <dbReference type="ARBA" id="ARBA00022777"/>
    </source>
</evidence>
<dbReference type="InterPro" id="IPR004424">
    <property type="entry name" value="IspE"/>
</dbReference>
<dbReference type="PANTHER" id="PTHR43527:SF2">
    <property type="entry name" value="4-DIPHOSPHOCYTIDYL-2-C-METHYL-D-ERYTHRITOL KINASE, CHLOROPLASTIC"/>
    <property type="match status" value="1"/>
</dbReference>
<sequence>MTAQARAKLNLSLDVLGGRGDGFHELRMVMQAAELSDEVYVELREPGYFRAETNRSYIPSDERNVAIKAAKAYFELAGMDSGVYVRITKRIPVCAGLGGGSSDAAAVIRVLNELTGGKLDGGQLHAAAMKAGSDVPFCLMGGTALAEGRGEVLTPLTPLPRVPVVICMPHFTCSTPELFARLDSLRTRCRPDTNGLVSALRVGDLCGVARRMYNVFEDALDRRSAQAVGEIKRLLLEGGALGAVMSGSGSAVYGVFDDEERATDAARSAKSVCREVFLTSTV</sequence>
<comment type="caution">
    <text evidence="12">The sequence shown here is derived from an EMBL/GenBank/DDBJ whole genome shotgun (WGS) entry which is preliminary data.</text>
</comment>
<dbReference type="InterPro" id="IPR013750">
    <property type="entry name" value="GHMP_kinase_C_dom"/>
</dbReference>
<dbReference type="Pfam" id="PF00288">
    <property type="entry name" value="GHMP_kinases_N"/>
    <property type="match status" value="1"/>
</dbReference>
<comment type="catalytic activity">
    <reaction evidence="9">
        <text>4-CDP-2-C-methyl-D-erythritol + ATP = 4-CDP-2-C-methyl-D-erythritol 2-phosphate + ADP + H(+)</text>
        <dbReference type="Rhea" id="RHEA:18437"/>
        <dbReference type="ChEBI" id="CHEBI:15378"/>
        <dbReference type="ChEBI" id="CHEBI:30616"/>
        <dbReference type="ChEBI" id="CHEBI:57823"/>
        <dbReference type="ChEBI" id="CHEBI:57919"/>
        <dbReference type="ChEBI" id="CHEBI:456216"/>
        <dbReference type="EC" id="2.7.1.148"/>
    </reaction>
</comment>
<dbReference type="Gene3D" id="3.30.230.10">
    <property type="match status" value="1"/>
</dbReference>
<accession>A0A9D1G5C7</accession>
<reference evidence="12" key="1">
    <citation type="submission" date="2020-10" db="EMBL/GenBank/DDBJ databases">
        <authorList>
            <person name="Gilroy R."/>
        </authorList>
    </citation>
    <scope>NUCLEOTIDE SEQUENCE</scope>
    <source>
        <strain evidence="12">ChiHecec3B27-6122</strain>
    </source>
</reference>
<keyword evidence="9" id="KW-0414">Isoprene biosynthesis</keyword>
<evidence type="ECO:0000256" key="7">
    <source>
        <dbReference type="ARBA" id="ARBA00022840"/>
    </source>
</evidence>
<evidence type="ECO:0000256" key="1">
    <source>
        <dbReference type="ARBA" id="ARBA00009684"/>
    </source>
</evidence>
<dbReference type="EC" id="2.7.1.148" evidence="2 9"/>
<dbReference type="Proteomes" id="UP000886876">
    <property type="component" value="Unassembled WGS sequence"/>
</dbReference>
<keyword evidence="7 9" id="KW-0067">ATP-binding</keyword>
<dbReference type="InterPro" id="IPR020568">
    <property type="entry name" value="Ribosomal_Su5_D2-typ_SF"/>
</dbReference>
<evidence type="ECO:0000259" key="10">
    <source>
        <dbReference type="Pfam" id="PF00288"/>
    </source>
</evidence>
<feature type="domain" description="GHMP kinase C-terminal" evidence="11">
    <location>
        <begin position="197"/>
        <end position="273"/>
    </location>
</feature>
<evidence type="ECO:0000256" key="2">
    <source>
        <dbReference type="ARBA" id="ARBA00012052"/>
    </source>
</evidence>
<reference evidence="12" key="2">
    <citation type="journal article" date="2021" name="PeerJ">
        <title>Extensive microbial diversity within the chicken gut microbiome revealed by metagenomics and culture.</title>
        <authorList>
            <person name="Gilroy R."/>
            <person name="Ravi A."/>
            <person name="Getino M."/>
            <person name="Pursley I."/>
            <person name="Horton D.L."/>
            <person name="Alikhan N.F."/>
            <person name="Baker D."/>
            <person name="Gharbi K."/>
            <person name="Hall N."/>
            <person name="Watson M."/>
            <person name="Adriaenssens E.M."/>
            <person name="Foster-Nyarko E."/>
            <person name="Jarju S."/>
            <person name="Secka A."/>
            <person name="Antonio M."/>
            <person name="Oren A."/>
            <person name="Chaudhuri R.R."/>
            <person name="La Ragione R."/>
            <person name="Hildebrand F."/>
            <person name="Pallen M.J."/>
        </authorList>
    </citation>
    <scope>NUCLEOTIDE SEQUENCE</scope>
    <source>
        <strain evidence="12">ChiHecec3B27-6122</strain>
    </source>
</reference>
<dbReference type="SUPFAM" id="SSF55060">
    <property type="entry name" value="GHMP Kinase, C-terminal domain"/>
    <property type="match status" value="1"/>
</dbReference>